<feature type="domain" description="DUF7745" evidence="1">
    <location>
        <begin position="97"/>
        <end position="195"/>
    </location>
</feature>
<feature type="domain" description="DUF7745" evidence="1">
    <location>
        <begin position="23"/>
        <end position="92"/>
    </location>
</feature>
<comment type="caution">
    <text evidence="2">The sequence shown here is derived from an EMBL/GenBank/DDBJ whole genome shotgun (WGS) entry which is preliminary data.</text>
</comment>
<feature type="non-terminal residue" evidence="2">
    <location>
        <position position="1"/>
    </location>
</feature>
<dbReference type="InterPro" id="IPR056647">
    <property type="entry name" value="DUF7745"/>
</dbReference>
<keyword evidence="3" id="KW-1185">Reference proteome</keyword>
<protein>
    <recommendedName>
        <fullName evidence="1">DUF7745 domain-containing protein</fullName>
    </recommendedName>
</protein>
<dbReference type="PANTHER" id="PTHR48154">
    <property type="entry name" value="PROTEIN, PUTATIVE-RELATED"/>
    <property type="match status" value="1"/>
</dbReference>
<evidence type="ECO:0000313" key="2">
    <source>
        <dbReference type="EMBL" id="RDX84722.1"/>
    </source>
</evidence>
<reference evidence="2" key="1">
    <citation type="submission" date="2018-05" db="EMBL/GenBank/DDBJ databases">
        <title>Draft genome of Mucuna pruriens seed.</title>
        <authorList>
            <person name="Nnadi N.E."/>
            <person name="Vos R."/>
            <person name="Hasami M.H."/>
            <person name="Devisetty U.K."/>
            <person name="Aguiy J.C."/>
        </authorList>
    </citation>
    <scope>NUCLEOTIDE SEQUENCE [LARGE SCALE GENOMIC DNA]</scope>
    <source>
        <strain evidence="2">JCA_2017</strain>
    </source>
</reference>
<dbReference type="Pfam" id="PF24924">
    <property type="entry name" value="DUF7745"/>
    <property type="match status" value="2"/>
</dbReference>
<accession>A0A371G2E1</accession>
<dbReference type="PANTHER" id="PTHR48154:SF1">
    <property type="entry name" value="PROTEIN, PUTATIVE-RELATED"/>
    <property type="match status" value="1"/>
</dbReference>
<sequence length="195" mass="22541">MGAELKRETLPIKVNMPEVEILKRYAKMFKGPNRYAFEARFGKILELLNIEVQKEAISALAQFYDPPMRCFLFRDFHMASMLEEHECILRRPRLGVPEVEVTKRRQQHSGVDGLLFLYLEERMCELAEVECWNTLADVLALSVYGFILLPHPNDYVDLAAIDTFLAVKERGLNPTMVVLANTYYSLQRCHDNRGG</sequence>
<gene>
    <name evidence="2" type="ORF">CR513_34173</name>
</gene>
<name>A0A371G2E1_MUCPR</name>
<dbReference type="Proteomes" id="UP000257109">
    <property type="component" value="Unassembled WGS sequence"/>
</dbReference>
<dbReference type="AlphaFoldDB" id="A0A371G2E1"/>
<evidence type="ECO:0000259" key="1">
    <source>
        <dbReference type="Pfam" id="PF24924"/>
    </source>
</evidence>
<proteinExistence type="predicted"/>
<dbReference type="EMBL" id="QJKJ01006965">
    <property type="protein sequence ID" value="RDX84722.1"/>
    <property type="molecule type" value="Genomic_DNA"/>
</dbReference>
<dbReference type="OrthoDB" id="983711at2759"/>
<organism evidence="2 3">
    <name type="scientific">Mucuna pruriens</name>
    <name type="common">Velvet bean</name>
    <name type="synonym">Dolichos pruriens</name>
    <dbReference type="NCBI Taxonomy" id="157652"/>
    <lineage>
        <taxon>Eukaryota</taxon>
        <taxon>Viridiplantae</taxon>
        <taxon>Streptophyta</taxon>
        <taxon>Embryophyta</taxon>
        <taxon>Tracheophyta</taxon>
        <taxon>Spermatophyta</taxon>
        <taxon>Magnoliopsida</taxon>
        <taxon>eudicotyledons</taxon>
        <taxon>Gunneridae</taxon>
        <taxon>Pentapetalae</taxon>
        <taxon>rosids</taxon>
        <taxon>fabids</taxon>
        <taxon>Fabales</taxon>
        <taxon>Fabaceae</taxon>
        <taxon>Papilionoideae</taxon>
        <taxon>50 kb inversion clade</taxon>
        <taxon>NPAAA clade</taxon>
        <taxon>indigoferoid/millettioid clade</taxon>
        <taxon>Phaseoleae</taxon>
        <taxon>Mucuna</taxon>
    </lineage>
</organism>
<evidence type="ECO:0000313" key="3">
    <source>
        <dbReference type="Proteomes" id="UP000257109"/>
    </source>
</evidence>